<feature type="domain" description="FDX-ACB" evidence="14">
    <location>
        <begin position="396"/>
        <end position="487"/>
    </location>
</feature>
<keyword evidence="4" id="KW-0436">Ligase</keyword>
<dbReference type="InterPro" id="IPR045864">
    <property type="entry name" value="aa-tRNA-synth_II/BPL/LPL"/>
</dbReference>
<evidence type="ECO:0000259" key="13">
    <source>
        <dbReference type="PROSITE" id="PS50862"/>
    </source>
</evidence>
<dbReference type="SUPFAM" id="SSF54991">
    <property type="entry name" value="Anticodon-binding domain of PheRS"/>
    <property type="match status" value="1"/>
</dbReference>
<accession>A0ABQ9EFT4</accession>
<evidence type="ECO:0000256" key="7">
    <source>
        <dbReference type="ARBA" id="ARBA00022917"/>
    </source>
</evidence>
<evidence type="ECO:0000256" key="2">
    <source>
        <dbReference type="ARBA" id="ARBA00008226"/>
    </source>
</evidence>
<dbReference type="Gene3D" id="3.30.930.10">
    <property type="entry name" value="Bira Bifunctional Protein, Domain 2"/>
    <property type="match status" value="1"/>
</dbReference>
<keyword evidence="9" id="KW-0496">Mitochondrion</keyword>
<sequence length="487" mass="57002">MAAPIVRFNFLHVYHRLALFKHRPHETFVTLCQFYSSESAARQKPEQNITVLGNTYKTDSWTNVRPKILEKVGKNLHLKKGHPLNLLKTRIEKHFYENYFNRWRNPLFSVYDNISPVVTLEQNFDSLLVPEDHISRSLSDSYYINTKYMLRAHTSAHEHDLIKSGLDAFLIFGDVYRRDHVDASHYPVFHQVEGARLFTEHQLFSKVRDPTNLKLFEEGRREPTKQESHTLEAAKLMEFELKSTLENLAADLFGKGLETKWVETYFPFTHPSWELEVKFQGEWLEVLGCGILEQQILKSESIVKQCVTLIYRHKIFISYFKIDCVWQVALAMCYTAGAVDSIGWAFGLGLERLAMTLYDIPDIRLFWSEDSGFLSQFEGSDHLKPIKYKEGAHPVSKFSPCINDLSFWIPENFSENDFHDLVRNVCGEYVEQVKLIDDFKHPKTKRQSQCYRIVYRHMEKSFTKEEVNVMHEKVAKLATEELGVEIR</sequence>
<keyword evidence="5" id="KW-0547">Nucleotide-binding</keyword>
<evidence type="ECO:0000259" key="14">
    <source>
        <dbReference type="PROSITE" id="PS51447"/>
    </source>
</evidence>
<dbReference type="CDD" id="cd00496">
    <property type="entry name" value="PheRS_alpha_core"/>
    <property type="match status" value="1"/>
</dbReference>
<evidence type="ECO:0000313" key="15">
    <source>
        <dbReference type="EMBL" id="KAJ8302777.1"/>
    </source>
</evidence>
<dbReference type="EMBL" id="JARBDR010000917">
    <property type="protein sequence ID" value="KAJ8302777.1"/>
    <property type="molecule type" value="Genomic_DNA"/>
</dbReference>
<evidence type="ECO:0000256" key="4">
    <source>
        <dbReference type="ARBA" id="ARBA00022598"/>
    </source>
</evidence>
<dbReference type="EC" id="6.1.1.20" evidence="3"/>
<name>A0ABQ9EFT4_TEGGR</name>
<comment type="catalytic activity">
    <reaction evidence="12">
        <text>tRNA(Phe) + L-phenylalanine + ATP = L-phenylalanyl-tRNA(Phe) + AMP + diphosphate + H(+)</text>
        <dbReference type="Rhea" id="RHEA:19413"/>
        <dbReference type="Rhea" id="RHEA-COMP:9668"/>
        <dbReference type="Rhea" id="RHEA-COMP:9699"/>
        <dbReference type="ChEBI" id="CHEBI:15378"/>
        <dbReference type="ChEBI" id="CHEBI:30616"/>
        <dbReference type="ChEBI" id="CHEBI:33019"/>
        <dbReference type="ChEBI" id="CHEBI:58095"/>
        <dbReference type="ChEBI" id="CHEBI:78442"/>
        <dbReference type="ChEBI" id="CHEBI:78531"/>
        <dbReference type="ChEBI" id="CHEBI:456215"/>
        <dbReference type="EC" id="6.1.1.20"/>
    </reaction>
</comment>
<dbReference type="SUPFAM" id="SSF55681">
    <property type="entry name" value="Class II aaRS and biotin synthetases"/>
    <property type="match status" value="1"/>
</dbReference>
<gene>
    <name evidence="15" type="ORF">KUTeg_019173</name>
</gene>
<evidence type="ECO:0000256" key="1">
    <source>
        <dbReference type="ARBA" id="ARBA00004305"/>
    </source>
</evidence>
<evidence type="ECO:0000256" key="8">
    <source>
        <dbReference type="ARBA" id="ARBA00022946"/>
    </source>
</evidence>
<evidence type="ECO:0000256" key="9">
    <source>
        <dbReference type="ARBA" id="ARBA00023128"/>
    </source>
</evidence>
<dbReference type="PANTHER" id="PTHR11538">
    <property type="entry name" value="PHENYLALANYL-TRNA SYNTHETASE"/>
    <property type="match status" value="1"/>
</dbReference>
<keyword evidence="8" id="KW-0809">Transit peptide</keyword>
<dbReference type="InterPro" id="IPR006195">
    <property type="entry name" value="aa-tRNA-synth_II"/>
</dbReference>
<dbReference type="PROSITE" id="PS50862">
    <property type="entry name" value="AA_TRNA_LIGASE_II"/>
    <property type="match status" value="1"/>
</dbReference>
<dbReference type="Gene3D" id="3.30.70.380">
    <property type="entry name" value="Ferrodoxin-fold anticodon-binding domain"/>
    <property type="match status" value="1"/>
</dbReference>
<dbReference type="Proteomes" id="UP001217089">
    <property type="component" value="Unassembled WGS sequence"/>
</dbReference>
<keyword evidence="16" id="KW-1185">Reference proteome</keyword>
<keyword evidence="6" id="KW-0067">ATP-binding</keyword>
<feature type="domain" description="Aminoacyl-transfer RNA synthetases class-II family profile" evidence="13">
    <location>
        <begin position="172"/>
        <end position="385"/>
    </location>
</feature>
<evidence type="ECO:0000256" key="5">
    <source>
        <dbReference type="ARBA" id="ARBA00022741"/>
    </source>
</evidence>
<protein>
    <recommendedName>
        <fullName evidence="3">phenylalanine--tRNA ligase</fullName>
        <ecNumber evidence="3">6.1.1.20</ecNumber>
    </recommendedName>
    <alternativeName>
        <fullName evidence="11">Phenylalanyl-tRNA synthetase</fullName>
    </alternativeName>
</protein>
<evidence type="ECO:0000256" key="11">
    <source>
        <dbReference type="ARBA" id="ARBA00031194"/>
    </source>
</evidence>
<evidence type="ECO:0000256" key="3">
    <source>
        <dbReference type="ARBA" id="ARBA00012814"/>
    </source>
</evidence>
<organism evidence="15 16">
    <name type="scientific">Tegillarca granosa</name>
    <name type="common">Malaysian cockle</name>
    <name type="synonym">Anadara granosa</name>
    <dbReference type="NCBI Taxonomy" id="220873"/>
    <lineage>
        <taxon>Eukaryota</taxon>
        <taxon>Metazoa</taxon>
        <taxon>Spiralia</taxon>
        <taxon>Lophotrochozoa</taxon>
        <taxon>Mollusca</taxon>
        <taxon>Bivalvia</taxon>
        <taxon>Autobranchia</taxon>
        <taxon>Pteriomorphia</taxon>
        <taxon>Arcoida</taxon>
        <taxon>Arcoidea</taxon>
        <taxon>Arcidae</taxon>
        <taxon>Tegillarca</taxon>
    </lineage>
</organism>
<comment type="similarity">
    <text evidence="2">Belongs to the class-II aminoacyl-tRNA synthetase family.</text>
</comment>
<dbReference type="SMART" id="SM00896">
    <property type="entry name" value="FDX-ACB"/>
    <property type="match status" value="1"/>
</dbReference>
<evidence type="ECO:0000256" key="10">
    <source>
        <dbReference type="ARBA" id="ARBA00023146"/>
    </source>
</evidence>
<keyword evidence="7" id="KW-0648">Protein biosynthesis</keyword>
<comment type="caution">
    <text evidence="15">The sequence shown here is derived from an EMBL/GenBank/DDBJ whole genome shotgun (WGS) entry which is preliminary data.</text>
</comment>
<evidence type="ECO:0000313" key="16">
    <source>
        <dbReference type="Proteomes" id="UP001217089"/>
    </source>
</evidence>
<proteinExistence type="inferred from homology"/>
<evidence type="ECO:0000256" key="6">
    <source>
        <dbReference type="ARBA" id="ARBA00022840"/>
    </source>
</evidence>
<reference evidence="15 16" key="1">
    <citation type="submission" date="2022-12" db="EMBL/GenBank/DDBJ databases">
        <title>Chromosome-level genome of Tegillarca granosa.</title>
        <authorList>
            <person name="Kim J."/>
        </authorList>
    </citation>
    <scope>NUCLEOTIDE SEQUENCE [LARGE SCALE GENOMIC DNA]</scope>
    <source>
        <strain evidence="15">Teg-2019</strain>
        <tissue evidence="15">Adductor muscle</tissue>
    </source>
</reference>
<keyword evidence="10" id="KW-0030">Aminoacyl-tRNA synthetase</keyword>
<evidence type="ECO:0000256" key="12">
    <source>
        <dbReference type="ARBA" id="ARBA00049255"/>
    </source>
</evidence>
<dbReference type="InterPro" id="IPR002319">
    <property type="entry name" value="Phenylalanyl-tRNA_Synthase"/>
</dbReference>
<dbReference type="PANTHER" id="PTHR11538:SF41">
    <property type="entry name" value="PHENYLALANINE--TRNA LIGASE, MITOCHONDRIAL"/>
    <property type="match status" value="1"/>
</dbReference>
<dbReference type="PROSITE" id="PS51447">
    <property type="entry name" value="FDX_ACB"/>
    <property type="match status" value="1"/>
</dbReference>
<dbReference type="Pfam" id="PF03147">
    <property type="entry name" value="FDX-ACB"/>
    <property type="match status" value="1"/>
</dbReference>
<dbReference type="InterPro" id="IPR036690">
    <property type="entry name" value="Fdx_antiC-bd_sf"/>
</dbReference>
<comment type="subcellular location">
    <subcellularLocation>
        <location evidence="1">Mitochondrion matrix</location>
    </subcellularLocation>
</comment>
<dbReference type="InterPro" id="IPR005121">
    <property type="entry name" value="Fdx_antiC-bd"/>
</dbReference>
<dbReference type="Pfam" id="PF01409">
    <property type="entry name" value="tRNA-synt_2d"/>
    <property type="match status" value="3"/>
</dbReference>